<keyword evidence="1" id="KW-1133">Transmembrane helix</keyword>
<dbReference type="Proteomes" id="UP001331761">
    <property type="component" value="Unassembled WGS sequence"/>
</dbReference>
<organism evidence="2 3">
    <name type="scientific">Trichostrongylus colubriformis</name>
    <name type="common">Black scour worm</name>
    <dbReference type="NCBI Taxonomy" id="6319"/>
    <lineage>
        <taxon>Eukaryota</taxon>
        <taxon>Metazoa</taxon>
        <taxon>Ecdysozoa</taxon>
        <taxon>Nematoda</taxon>
        <taxon>Chromadorea</taxon>
        <taxon>Rhabditida</taxon>
        <taxon>Rhabditina</taxon>
        <taxon>Rhabditomorpha</taxon>
        <taxon>Strongyloidea</taxon>
        <taxon>Trichostrongylidae</taxon>
        <taxon>Trichostrongylus</taxon>
    </lineage>
</organism>
<reference evidence="2 3" key="1">
    <citation type="submission" date="2019-10" db="EMBL/GenBank/DDBJ databases">
        <title>Assembly and Annotation for the nematode Trichostrongylus colubriformis.</title>
        <authorList>
            <person name="Martin J."/>
        </authorList>
    </citation>
    <scope>NUCLEOTIDE SEQUENCE [LARGE SCALE GENOMIC DNA]</scope>
    <source>
        <strain evidence="2">G859</strain>
        <tissue evidence="2">Whole worm</tissue>
    </source>
</reference>
<dbReference type="AlphaFoldDB" id="A0AAN8F787"/>
<sequence length="76" mass="8454">STGLLKDPPSYIIMYGFFLLMKVALMVMVVYWNCSDATGTRSTLAMTYDEELPIISDLPMTTTPAKTRADEKAKAQ</sequence>
<accession>A0AAN8F787</accession>
<protein>
    <submittedName>
        <fullName evidence="2">Uncharacterized protein</fullName>
    </submittedName>
</protein>
<evidence type="ECO:0000313" key="3">
    <source>
        <dbReference type="Proteomes" id="UP001331761"/>
    </source>
</evidence>
<keyword evidence="1" id="KW-0812">Transmembrane</keyword>
<keyword evidence="3" id="KW-1185">Reference proteome</keyword>
<evidence type="ECO:0000256" key="1">
    <source>
        <dbReference type="SAM" id="Phobius"/>
    </source>
</evidence>
<evidence type="ECO:0000313" key="2">
    <source>
        <dbReference type="EMBL" id="KAK5971690.1"/>
    </source>
</evidence>
<keyword evidence="1" id="KW-0472">Membrane</keyword>
<feature type="non-terminal residue" evidence="2">
    <location>
        <position position="1"/>
    </location>
</feature>
<dbReference type="EMBL" id="WIXE01017492">
    <property type="protein sequence ID" value="KAK5971690.1"/>
    <property type="molecule type" value="Genomic_DNA"/>
</dbReference>
<proteinExistence type="predicted"/>
<comment type="caution">
    <text evidence="2">The sequence shown here is derived from an EMBL/GenBank/DDBJ whole genome shotgun (WGS) entry which is preliminary data.</text>
</comment>
<name>A0AAN8F787_TRICO</name>
<feature type="transmembrane region" description="Helical" evidence="1">
    <location>
        <begin position="12"/>
        <end position="32"/>
    </location>
</feature>
<gene>
    <name evidence="2" type="ORF">GCK32_005593</name>
</gene>